<dbReference type="InterPro" id="IPR019595">
    <property type="entry name" value="DUF2470"/>
</dbReference>
<evidence type="ECO:0000259" key="2">
    <source>
        <dbReference type="Pfam" id="PF13883"/>
    </source>
</evidence>
<feature type="domain" description="CREG-like beta-barrel" evidence="2">
    <location>
        <begin position="8"/>
        <end position="146"/>
    </location>
</feature>
<comment type="caution">
    <text evidence="3">The sequence shown here is derived from an EMBL/GenBank/DDBJ whole genome shotgun (WGS) entry which is preliminary data.</text>
</comment>
<name>A0ABW3GL13_9PROT</name>
<accession>A0ABW3GL13</accession>
<proteinExistence type="predicted"/>
<dbReference type="Pfam" id="PF13883">
    <property type="entry name" value="CREG_beta-barrel"/>
    <property type="match status" value="1"/>
</dbReference>
<dbReference type="Gene3D" id="2.30.110.10">
    <property type="entry name" value="Electron Transport, Fmn-binding Protein, Chain A"/>
    <property type="match status" value="1"/>
</dbReference>
<sequence length="246" mass="27434">MSDAPIPKSLAREARQFLFSTRHAILSTHSMKYPGFPFGSVAPFVCNQQAEPVVLISTIAEHTKNILENAKVSLLVFSGAEDLQANARLTLMGEAMPCDKQDADLRARYLRYLPQAASYFDMHDFHFYRIQVEHVRYIAGFGRMGWFEGSALNEGLGESMLAAQEAGIVAHMNEDHKDSLLQYCKHVHDITADHAEMIGLDAEGFDVQYHQGEETQGLLRFAFEQPVLNAMDARKALVALSQACKA</sequence>
<keyword evidence="4" id="KW-1185">Reference proteome</keyword>
<dbReference type="Proteomes" id="UP001597106">
    <property type="component" value="Unassembled WGS sequence"/>
</dbReference>
<dbReference type="PANTHER" id="PTHR13343">
    <property type="entry name" value="CREG1 PROTEIN"/>
    <property type="match status" value="1"/>
</dbReference>
<dbReference type="EMBL" id="JBHTJW010000005">
    <property type="protein sequence ID" value="MFD0930904.1"/>
    <property type="molecule type" value="Genomic_DNA"/>
</dbReference>
<protein>
    <submittedName>
        <fullName evidence="3">HugZ family protein</fullName>
    </submittedName>
</protein>
<organism evidence="3 4">
    <name type="scientific">Methylophilus glucosoxydans</name>
    <dbReference type="NCBI Taxonomy" id="752553"/>
    <lineage>
        <taxon>Bacteria</taxon>
        <taxon>Pseudomonadati</taxon>
        <taxon>Pseudomonadota</taxon>
        <taxon>Betaproteobacteria</taxon>
        <taxon>Nitrosomonadales</taxon>
        <taxon>Methylophilaceae</taxon>
        <taxon>Methylophilus</taxon>
    </lineage>
</organism>
<evidence type="ECO:0000313" key="4">
    <source>
        <dbReference type="Proteomes" id="UP001597106"/>
    </source>
</evidence>
<dbReference type="RefSeq" id="WP_228518645.1">
    <property type="nucleotide sequence ID" value="NZ_JBHTJW010000005.1"/>
</dbReference>
<dbReference type="SUPFAM" id="SSF50475">
    <property type="entry name" value="FMN-binding split barrel"/>
    <property type="match status" value="1"/>
</dbReference>
<dbReference type="Pfam" id="PF10615">
    <property type="entry name" value="DUF2470"/>
    <property type="match status" value="1"/>
</dbReference>
<evidence type="ECO:0000259" key="1">
    <source>
        <dbReference type="Pfam" id="PF10615"/>
    </source>
</evidence>
<dbReference type="InterPro" id="IPR012349">
    <property type="entry name" value="Split_barrel_FMN-bd"/>
</dbReference>
<reference evidence="4" key="1">
    <citation type="journal article" date="2019" name="Int. J. Syst. Evol. Microbiol.">
        <title>The Global Catalogue of Microorganisms (GCM) 10K type strain sequencing project: providing services to taxonomists for standard genome sequencing and annotation.</title>
        <authorList>
            <consortium name="The Broad Institute Genomics Platform"/>
            <consortium name="The Broad Institute Genome Sequencing Center for Infectious Disease"/>
            <person name="Wu L."/>
            <person name="Ma J."/>
        </authorList>
    </citation>
    <scope>NUCLEOTIDE SEQUENCE [LARGE SCALE GENOMIC DNA]</scope>
    <source>
        <strain evidence="4">CCUG 59685</strain>
    </source>
</reference>
<dbReference type="InterPro" id="IPR037119">
    <property type="entry name" value="Haem_oxidase_HugZ-like_sf"/>
</dbReference>
<dbReference type="InterPro" id="IPR055343">
    <property type="entry name" value="CREG_beta-barrel"/>
</dbReference>
<gene>
    <name evidence="3" type="ORF">ACFQ1T_14030</name>
</gene>
<evidence type="ECO:0000313" key="3">
    <source>
        <dbReference type="EMBL" id="MFD0930904.1"/>
    </source>
</evidence>
<dbReference type="Gene3D" id="3.20.180.10">
    <property type="entry name" value="PNP-oxidase-like"/>
    <property type="match status" value="1"/>
</dbReference>
<feature type="domain" description="DUF2470" evidence="1">
    <location>
        <begin position="165"/>
        <end position="240"/>
    </location>
</feature>
<dbReference type="PANTHER" id="PTHR13343:SF17">
    <property type="entry name" value="CELLULAR REPRESSOR OF E1A-STIMULATED GENES, ISOFORM A"/>
    <property type="match status" value="1"/>
</dbReference>